<protein>
    <recommendedName>
        <fullName evidence="5">Homeobox protein unplugged</fullName>
    </recommendedName>
</protein>
<dbReference type="OrthoDB" id="6159439at2759"/>
<dbReference type="SUPFAM" id="SSF46689">
    <property type="entry name" value="Homeodomain-like"/>
    <property type="match status" value="1"/>
</dbReference>
<feature type="domain" description="Homeobox" evidence="9">
    <location>
        <begin position="325"/>
        <end position="385"/>
    </location>
</feature>
<keyword evidence="3 6" id="KW-0371">Homeobox</keyword>
<dbReference type="PRINTS" id="PR00024">
    <property type="entry name" value="HOMEOBOX"/>
</dbReference>
<dbReference type="Gene3D" id="1.10.10.60">
    <property type="entry name" value="Homeodomain-like"/>
    <property type="match status" value="1"/>
</dbReference>
<evidence type="ECO:0000256" key="2">
    <source>
        <dbReference type="ARBA" id="ARBA00023125"/>
    </source>
</evidence>
<dbReference type="OMA" id="MSPRNYN"/>
<feature type="region of interest" description="Disordered" evidence="8">
    <location>
        <begin position="48"/>
        <end position="77"/>
    </location>
</feature>
<dbReference type="PhylomeDB" id="B4N5Z6"/>
<keyword evidence="2 6" id="KW-0238">DNA-binding</keyword>
<feature type="compositionally biased region" description="Polar residues" evidence="8">
    <location>
        <begin position="257"/>
        <end position="273"/>
    </location>
</feature>
<evidence type="ECO:0000313" key="10">
    <source>
        <dbReference type="EMBL" id="EDW79785.1"/>
    </source>
</evidence>
<evidence type="ECO:0000259" key="9">
    <source>
        <dbReference type="PROSITE" id="PS50071"/>
    </source>
</evidence>
<keyword evidence="11" id="KW-1185">Reference proteome</keyword>
<dbReference type="GO" id="GO:0051960">
    <property type="term" value="P:regulation of nervous system development"/>
    <property type="evidence" value="ECO:0007669"/>
    <property type="project" value="EnsemblMetazoa"/>
</dbReference>
<dbReference type="SMART" id="SM00389">
    <property type="entry name" value="HOX"/>
    <property type="match status" value="1"/>
</dbReference>
<dbReference type="InterPro" id="IPR020479">
    <property type="entry name" value="HD_metazoa"/>
</dbReference>
<sequence>MEKLERPEAIATVGAALPALTMDNTSKMVSKPFPKPFSIESLIAHQTTTTTAATTSSSASSSPPALTSPSPAEEQQELNARAMVASSALGLTQFPLYNPWLHGYFAQNHERLTHLIAGGCYPTPNGASVPAPPHAPPPAPPQTVLDKPHALDTRFLPFNSSAAPTDLSYRRLAELMNQEYVHNLTVQARLQHMASARLQDEHHHQQQHQQHQHPGHSHLEASHSQASHSSPSKSNSHSPMEPALDVGMDEDYECSGDSCSDISLTMSPRNYNSEMDKSRNGAYTNSDSEDCSDDEGGLHSRHDNSGGGGSGRDGGKDSQGGNGGSKSRRRRTAFTSEQLLELEREFHAKKYLSLTERSQIATSLKLSEVQVKIWFQNRRAKWKRVKAGLTSHGLGRNGVTSGTKIVVPIPVHVNRFAVRSQHQQLEKMCLSGPKPDLRKKLTSTEMISGFEKFNGGGTTGNGASNGGGVGVGGGGGGGVGSNAPPPISLALGVNLARSIY</sequence>
<keyword evidence="4 6" id="KW-0539">Nucleus</keyword>
<dbReference type="EMBL" id="CH964154">
    <property type="protein sequence ID" value="EDW79785.1"/>
    <property type="molecule type" value="Genomic_DNA"/>
</dbReference>
<dbReference type="KEGG" id="dwi:6646163"/>
<dbReference type="Proteomes" id="UP000007798">
    <property type="component" value="Unassembled WGS sequence"/>
</dbReference>
<reference evidence="10 11" key="1">
    <citation type="journal article" date="2007" name="Nature">
        <title>Evolution of genes and genomes on the Drosophila phylogeny.</title>
        <authorList>
            <consortium name="Drosophila 12 Genomes Consortium"/>
            <person name="Clark A.G."/>
            <person name="Eisen M.B."/>
            <person name="Smith D.R."/>
            <person name="Bergman C.M."/>
            <person name="Oliver B."/>
            <person name="Markow T.A."/>
            <person name="Kaufman T.C."/>
            <person name="Kellis M."/>
            <person name="Gelbart W."/>
            <person name="Iyer V.N."/>
            <person name="Pollard D.A."/>
            <person name="Sackton T.B."/>
            <person name="Larracuente A.M."/>
            <person name="Singh N.D."/>
            <person name="Abad J.P."/>
            <person name="Abt D.N."/>
            <person name="Adryan B."/>
            <person name="Aguade M."/>
            <person name="Akashi H."/>
            <person name="Anderson W.W."/>
            <person name="Aquadro C.F."/>
            <person name="Ardell D.H."/>
            <person name="Arguello R."/>
            <person name="Artieri C.G."/>
            <person name="Barbash D.A."/>
            <person name="Barker D."/>
            <person name="Barsanti P."/>
            <person name="Batterham P."/>
            <person name="Batzoglou S."/>
            <person name="Begun D."/>
            <person name="Bhutkar A."/>
            <person name="Blanco E."/>
            <person name="Bosak S.A."/>
            <person name="Bradley R.K."/>
            <person name="Brand A.D."/>
            <person name="Brent M.R."/>
            <person name="Brooks A.N."/>
            <person name="Brown R.H."/>
            <person name="Butlin R.K."/>
            <person name="Caggese C."/>
            <person name="Calvi B.R."/>
            <person name="Bernardo de Carvalho A."/>
            <person name="Caspi A."/>
            <person name="Castrezana S."/>
            <person name="Celniker S.E."/>
            <person name="Chang J.L."/>
            <person name="Chapple C."/>
            <person name="Chatterji S."/>
            <person name="Chinwalla A."/>
            <person name="Civetta A."/>
            <person name="Clifton S.W."/>
            <person name="Comeron J.M."/>
            <person name="Costello J.C."/>
            <person name="Coyne J.A."/>
            <person name="Daub J."/>
            <person name="David R.G."/>
            <person name="Delcher A.L."/>
            <person name="Delehaunty K."/>
            <person name="Do C.B."/>
            <person name="Ebling H."/>
            <person name="Edwards K."/>
            <person name="Eickbush T."/>
            <person name="Evans J.D."/>
            <person name="Filipski A."/>
            <person name="Findeiss S."/>
            <person name="Freyhult E."/>
            <person name="Fulton L."/>
            <person name="Fulton R."/>
            <person name="Garcia A.C."/>
            <person name="Gardiner A."/>
            <person name="Garfield D.A."/>
            <person name="Garvin B.E."/>
            <person name="Gibson G."/>
            <person name="Gilbert D."/>
            <person name="Gnerre S."/>
            <person name="Godfrey J."/>
            <person name="Good R."/>
            <person name="Gotea V."/>
            <person name="Gravely B."/>
            <person name="Greenberg A.J."/>
            <person name="Griffiths-Jones S."/>
            <person name="Gross S."/>
            <person name="Guigo R."/>
            <person name="Gustafson E.A."/>
            <person name="Haerty W."/>
            <person name="Hahn M.W."/>
            <person name="Halligan D.L."/>
            <person name="Halpern A.L."/>
            <person name="Halter G.M."/>
            <person name="Han M.V."/>
            <person name="Heger A."/>
            <person name="Hillier L."/>
            <person name="Hinrichs A.S."/>
            <person name="Holmes I."/>
            <person name="Hoskins R.A."/>
            <person name="Hubisz M.J."/>
            <person name="Hultmark D."/>
            <person name="Huntley M.A."/>
            <person name="Jaffe D.B."/>
            <person name="Jagadeeshan S."/>
            <person name="Jeck W.R."/>
            <person name="Johnson J."/>
            <person name="Jones C.D."/>
            <person name="Jordan W.C."/>
            <person name="Karpen G.H."/>
            <person name="Kataoka E."/>
            <person name="Keightley P.D."/>
            <person name="Kheradpour P."/>
            <person name="Kirkness E.F."/>
            <person name="Koerich L.B."/>
            <person name="Kristiansen K."/>
            <person name="Kudrna D."/>
            <person name="Kulathinal R.J."/>
            <person name="Kumar S."/>
            <person name="Kwok R."/>
            <person name="Lander E."/>
            <person name="Langley C.H."/>
            <person name="Lapoint R."/>
            <person name="Lazzaro B.P."/>
            <person name="Lee S.J."/>
            <person name="Levesque L."/>
            <person name="Li R."/>
            <person name="Lin C.F."/>
            <person name="Lin M.F."/>
            <person name="Lindblad-Toh K."/>
            <person name="Llopart A."/>
            <person name="Long M."/>
            <person name="Low L."/>
            <person name="Lozovsky E."/>
            <person name="Lu J."/>
            <person name="Luo M."/>
            <person name="Machado C.A."/>
            <person name="Makalowski W."/>
            <person name="Marzo M."/>
            <person name="Matsuda M."/>
            <person name="Matzkin L."/>
            <person name="McAllister B."/>
            <person name="McBride C.S."/>
            <person name="McKernan B."/>
            <person name="McKernan K."/>
            <person name="Mendez-Lago M."/>
            <person name="Minx P."/>
            <person name="Mollenhauer M.U."/>
            <person name="Montooth K."/>
            <person name="Mount S.M."/>
            <person name="Mu X."/>
            <person name="Myers E."/>
            <person name="Negre B."/>
            <person name="Newfeld S."/>
            <person name="Nielsen R."/>
            <person name="Noor M.A."/>
            <person name="O'Grady P."/>
            <person name="Pachter L."/>
            <person name="Papaceit M."/>
            <person name="Parisi M.J."/>
            <person name="Parisi M."/>
            <person name="Parts L."/>
            <person name="Pedersen J.S."/>
            <person name="Pesole G."/>
            <person name="Phillippy A.M."/>
            <person name="Ponting C.P."/>
            <person name="Pop M."/>
            <person name="Porcelli D."/>
            <person name="Powell J.R."/>
            <person name="Prohaska S."/>
            <person name="Pruitt K."/>
            <person name="Puig M."/>
            <person name="Quesneville H."/>
            <person name="Ram K.R."/>
            <person name="Rand D."/>
            <person name="Rasmussen M.D."/>
            <person name="Reed L.K."/>
            <person name="Reenan R."/>
            <person name="Reily A."/>
            <person name="Remington K.A."/>
            <person name="Rieger T.T."/>
            <person name="Ritchie M.G."/>
            <person name="Robin C."/>
            <person name="Rogers Y.H."/>
            <person name="Rohde C."/>
            <person name="Rozas J."/>
            <person name="Rubenfield M.J."/>
            <person name="Ruiz A."/>
            <person name="Russo S."/>
            <person name="Salzberg S.L."/>
            <person name="Sanchez-Gracia A."/>
            <person name="Saranga D.J."/>
            <person name="Sato H."/>
            <person name="Schaeffer S.W."/>
            <person name="Schatz M.C."/>
            <person name="Schlenke T."/>
            <person name="Schwartz R."/>
            <person name="Segarra C."/>
            <person name="Singh R.S."/>
            <person name="Sirot L."/>
            <person name="Sirota M."/>
            <person name="Sisneros N.B."/>
            <person name="Smith C.D."/>
            <person name="Smith T.F."/>
            <person name="Spieth J."/>
            <person name="Stage D.E."/>
            <person name="Stark A."/>
            <person name="Stephan W."/>
            <person name="Strausberg R.L."/>
            <person name="Strempel S."/>
            <person name="Sturgill D."/>
            <person name="Sutton G."/>
            <person name="Sutton G.G."/>
            <person name="Tao W."/>
            <person name="Teichmann S."/>
            <person name="Tobari Y.N."/>
            <person name="Tomimura Y."/>
            <person name="Tsolas J.M."/>
            <person name="Valente V.L."/>
            <person name="Venter E."/>
            <person name="Venter J.C."/>
            <person name="Vicario S."/>
            <person name="Vieira F.G."/>
            <person name="Vilella A.J."/>
            <person name="Villasante A."/>
            <person name="Walenz B."/>
            <person name="Wang J."/>
            <person name="Wasserman M."/>
            <person name="Watts T."/>
            <person name="Wilson D."/>
            <person name="Wilson R.K."/>
            <person name="Wing R.A."/>
            <person name="Wolfner M.F."/>
            <person name="Wong A."/>
            <person name="Wong G.K."/>
            <person name="Wu C.I."/>
            <person name="Wu G."/>
            <person name="Yamamoto D."/>
            <person name="Yang H.P."/>
            <person name="Yang S.P."/>
            <person name="Yorke J.A."/>
            <person name="Yoshida K."/>
            <person name="Zdobnov E."/>
            <person name="Zhang P."/>
            <person name="Zhang Y."/>
            <person name="Zimin A.V."/>
            <person name="Baldwin J."/>
            <person name="Abdouelleil A."/>
            <person name="Abdulkadir J."/>
            <person name="Abebe A."/>
            <person name="Abera B."/>
            <person name="Abreu J."/>
            <person name="Acer S.C."/>
            <person name="Aftuck L."/>
            <person name="Alexander A."/>
            <person name="An P."/>
            <person name="Anderson E."/>
            <person name="Anderson S."/>
            <person name="Arachi H."/>
            <person name="Azer M."/>
            <person name="Bachantsang P."/>
            <person name="Barry A."/>
            <person name="Bayul T."/>
            <person name="Berlin A."/>
            <person name="Bessette D."/>
            <person name="Bloom T."/>
            <person name="Blye J."/>
            <person name="Boguslavskiy L."/>
            <person name="Bonnet C."/>
            <person name="Boukhgalter B."/>
            <person name="Bourzgui I."/>
            <person name="Brown A."/>
            <person name="Cahill P."/>
            <person name="Channer S."/>
            <person name="Cheshatsang Y."/>
            <person name="Chuda L."/>
            <person name="Citroen M."/>
            <person name="Collymore A."/>
            <person name="Cooke P."/>
            <person name="Costello M."/>
            <person name="D'Aco K."/>
            <person name="Daza R."/>
            <person name="De Haan G."/>
            <person name="DeGray S."/>
            <person name="DeMaso C."/>
            <person name="Dhargay N."/>
            <person name="Dooley K."/>
            <person name="Dooley E."/>
            <person name="Doricent M."/>
            <person name="Dorje P."/>
            <person name="Dorjee K."/>
            <person name="Dupes A."/>
            <person name="Elong R."/>
            <person name="Falk J."/>
            <person name="Farina A."/>
            <person name="Faro S."/>
            <person name="Ferguson D."/>
            <person name="Fisher S."/>
            <person name="Foley C.D."/>
            <person name="Franke A."/>
            <person name="Friedrich D."/>
            <person name="Gadbois L."/>
            <person name="Gearin G."/>
            <person name="Gearin C.R."/>
            <person name="Giannoukos G."/>
            <person name="Goode T."/>
            <person name="Graham J."/>
            <person name="Grandbois E."/>
            <person name="Grewal S."/>
            <person name="Gyaltsen K."/>
            <person name="Hafez N."/>
            <person name="Hagos B."/>
            <person name="Hall J."/>
            <person name="Henson C."/>
            <person name="Hollinger A."/>
            <person name="Honan T."/>
            <person name="Huard M.D."/>
            <person name="Hughes L."/>
            <person name="Hurhula B."/>
            <person name="Husby M.E."/>
            <person name="Kamat A."/>
            <person name="Kanga B."/>
            <person name="Kashin S."/>
            <person name="Khazanovich D."/>
            <person name="Kisner P."/>
            <person name="Lance K."/>
            <person name="Lara M."/>
            <person name="Lee W."/>
            <person name="Lennon N."/>
            <person name="Letendre F."/>
            <person name="LeVine R."/>
            <person name="Lipovsky A."/>
            <person name="Liu X."/>
            <person name="Liu J."/>
            <person name="Liu S."/>
            <person name="Lokyitsang T."/>
            <person name="Lokyitsang Y."/>
            <person name="Lubonja R."/>
            <person name="Lui A."/>
            <person name="MacDonald P."/>
            <person name="Magnisalis V."/>
            <person name="Maru K."/>
            <person name="Matthews C."/>
            <person name="McCusker W."/>
            <person name="McDonough S."/>
            <person name="Mehta T."/>
            <person name="Meldrim J."/>
            <person name="Meneus L."/>
            <person name="Mihai O."/>
            <person name="Mihalev A."/>
            <person name="Mihova T."/>
            <person name="Mittelman R."/>
            <person name="Mlenga V."/>
            <person name="Montmayeur A."/>
            <person name="Mulrain L."/>
            <person name="Navidi A."/>
            <person name="Naylor J."/>
            <person name="Negash T."/>
            <person name="Nguyen T."/>
            <person name="Nguyen N."/>
            <person name="Nicol R."/>
            <person name="Norbu C."/>
            <person name="Norbu N."/>
            <person name="Novod N."/>
            <person name="O'Neill B."/>
            <person name="Osman S."/>
            <person name="Markiewicz E."/>
            <person name="Oyono O.L."/>
            <person name="Patti C."/>
            <person name="Phunkhang P."/>
            <person name="Pierre F."/>
            <person name="Priest M."/>
            <person name="Raghuraman S."/>
            <person name="Rege F."/>
            <person name="Reyes R."/>
            <person name="Rise C."/>
            <person name="Rogov P."/>
            <person name="Ross K."/>
            <person name="Ryan E."/>
            <person name="Settipalli S."/>
            <person name="Shea T."/>
            <person name="Sherpa N."/>
            <person name="Shi L."/>
            <person name="Shih D."/>
            <person name="Sparrow T."/>
            <person name="Spaulding J."/>
            <person name="Stalker J."/>
            <person name="Stange-Thomann N."/>
            <person name="Stavropoulos S."/>
            <person name="Stone C."/>
            <person name="Strader C."/>
            <person name="Tesfaye S."/>
            <person name="Thomson T."/>
            <person name="Thoulutsang Y."/>
            <person name="Thoulutsang D."/>
            <person name="Topham K."/>
            <person name="Topping I."/>
            <person name="Tsamla T."/>
            <person name="Vassiliev H."/>
            <person name="Vo A."/>
            <person name="Wangchuk T."/>
            <person name="Wangdi T."/>
            <person name="Weiand M."/>
            <person name="Wilkinson J."/>
            <person name="Wilson A."/>
            <person name="Yadav S."/>
            <person name="Young G."/>
            <person name="Yu Q."/>
            <person name="Zembek L."/>
            <person name="Zhong D."/>
            <person name="Zimmer A."/>
            <person name="Zwirko Z."/>
            <person name="Jaffe D.B."/>
            <person name="Alvarez P."/>
            <person name="Brockman W."/>
            <person name="Butler J."/>
            <person name="Chin C."/>
            <person name="Gnerre S."/>
            <person name="Grabherr M."/>
            <person name="Kleber M."/>
            <person name="Mauceli E."/>
            <person name="MacCallum I."/>
        </authorList>
    </citation>
    <scope>NUCLEOTIDE SEQUENCE [LARGE SCALE GENOMIC DNA]</scope>
    <source>
        <strain evidence="11">Tucson 14030-0811.24</strain>
    </source>
</reference>
<feature type="region of interest" description="Disordered" evidence="8">
    <location>
        <begin position="197"/>
        <end position="333"/>
    </location>
</feature>
<evidence type="ECO:0000256" key="7">
    <source>
        <dbReference type="RuleBase" id="RU000682"/>
    </source>
</evidence>
<comment type="subcellular location">
    <subcellularLocation>
        <location evidence="1 6 7">Nucleus</location>
    </subcellularLocation>
</comment>
<evidence type="ECO:0000256" key="3">
    <source>
        <dbReference type="ARBA" id="ARBA00023155"/>
    </source>
</evidence>
<dbReference type="Pfam" id="PF00046">
    <property type="entry name" value="Homeodomain"/>
    <property type="match status" value="1"/>
</dbReference>
<gene>
    <name evidence="10" type="primary">Dwil\GK17836</name>
    <name evidence="10" type="ORF">Dwil_GK17836</name>
</gene>
<dbReference type="PROSITE" id="PS00027">
    <property type="entry name" value="HOMEOBOX_1"/>
    <property type="match status" value="1"/>
</dbReference>
<dbReference type="InParanoid" id="B4N5Z6"/>
<dbReference type="GO" id="GO:0000981">
    <property type="term" value="F:DNA-binding transcription factor activity, RNA polymerase II-specific"/>
    <property type="evidence" value="ECO:0007669"/>
    <property type="project" value="InterPro"/>
</dbReference>
<dbReference type="FunFam" id="1.10.10.60:FF:000360">
    <property type="entry name" value="Gastrulation brain homeobox"/>
    <property type="match status" value="1"/>
</dbReference>
<evidence type="ECO:0000256" key="5">
    <source>
        <dbReference type="ARBA" id="ARBA00068822"/>
    </source>
</evidence>
<dbReference type="InterPro" id="IPR042982">
    <property type="entry name" value="GBX-1/2"/>
</dbReference>
<dbReference type="InterPro" id="IPR009057">
    <property type="entry name" value="Homeodomain-like_sf"/>
</dbReference>
<feature type="compositionally biased region" description="Low complexity" evidence="8">
    <location>
        <begin position="48"/>
        <end position="72"/>
    </location>
</feature>
<dbReference type="PROSITE" id="PS50071">
    <property type="entry name" value="HOMEOBOX_2"/>
    <property type="match status" value="1"/>
</dbReference>
<evidence type="ECO:0000256" key="1">
    <source>
        <dbReference type="ARBA" id="ARBA00004123"/>
    </source>
</evidence>
<dbReference type="GO" id="GO:0007420">
    <property type="term" value="P:brain development"/>
    <property type="evidence" value="ECO:0007669"/>
    <property type="project" value="EnsemblMetazoa"/>
</dbReference>
<feature type="region of interest" description="Disordered" evidence="8">
    <location>
        <begin position="127"/>
        <end position="146"/>
    </location>
</feature>
<dbReference type="PANTHER" id="PTHR24334">
    <property type="entry name" value="HOMEOBOX PROTEIN GBX"/>
    <property type="match status" value="1"/>
</dbReference>
<dbReference type="GO" id="GO:0000977">
    <property type="term" value="F:RNA polymerase II transcription regulatory region sequence-specific DNA binding"/>
    <property type="evidence" value="ECO:0007669"/>
    <property type="project" value="TreeGrafter"/>
</dbReference>
<evidence type="ECO:0000313" key="11">
    <source>
        <dbReference type="Proteomes" id="UP000007798"/>
    </source>
</evidence>
<evidence type="ECO:0000256" key="8">
    <source>
        <dbReference type="SAM" id="MobiDB-lite"/>
    </source>
</evidence>
<proteinExistence type="predicted"/>
<feature type="compositionally biased region" description="Gly residues" evidence="8">
    <location>
        <begin position="305"/>
        <end position="324"/>
    </location>
</feature>
<dbReference type="eggNOG" id="KOG0489">
    <property type="taxonomic scope" value="Eukaryota"/>
</dbReference>
<dbReference type="CDD" id="cd00086">
    <property type="entry name" value="homeodomain"/>
    <property type="match status" value="1"/>
</dbReference>
<name>B4N5Z6_DROWI</name>
<evidence type="ECO:0000256" key="4">
    <source>
        <dbReference type="ARBA" id="ARBA00023242"/>
    </source>
</evidence>
<feature type="DNA-binding region" description="Homeobox" evidence="6">
    <location>
        <begin position="327"/>
        <end position="386"/>
    </location>
</feature>
<dbReference type="HOGENOM" id="CLU_571441_0_0_1"/>
<feature type="compositionally biased region" description="Pro residues" evidence="8">
    <location>
        <begin position="130"/>
        <end position="141"/>
    </location>
</feature>
<dbReference type="FunCoup" id="B4N5Z6">
    <property type="interactions" value="71"/>
</dbReference>
<dbReference type="InterPro" id="IPR017970">
    <property type="entry name" value="Homeobox_CS"/>
</dbReference>
<dbReference type="InterPro" id="IPR001356">
    <property type="entry name" value="HD"/>
</dbReference>
<evidence type="ECO:0000256" key="6">
    <source>
        <dbReference type="PROSITE-ProRule" id="PRU00108"/>
    </source>
</evidence>
<dbReference type="GO" id="GO:0005634">
    <property type="term" value="C:nucleus"/>
    <property type="evidence" value="ECO:0007669"/>
    <property type="project" value="UniProtKB-SubCell"/>
</dbReference>
<organism evidence="10 11">
    <name type="scientific">Drosophila willistoni</name>
    <name type="common">Fruit fly</name>
    <dbReference type="NCBI Taxonomy" id="7260"/>
    <lineage>
        <taxon>Eukaryota</taxon>
        <taxon>Metazoa</taxon>
        <taxon>Ecdysozoa</taxon>
        <taxon>Arthropoda</taxon>
        <taxon>Hexapoda</taxon>
        <taxon>Insecta</taxon>
        <taxon>Pterygota</taxon>
        <taxon>Neoptera</taxon>
        <taxon>Endopterygota</taxon>
        <taxon>Diptera</taxon>
        <taxon>Brachycera</taxon>
        <taxon>Muscomorpha</taxon>
        <taxon>Ephydroidea</taxon>
        <taxon>Drosophilidae</taxon>
        <taxon>Drosophila</taxon>
        <taxon>Sophophora</taxon>
    </lineage>
</organism>
<feature type="compositionally biased region" description="Low complexity" evidence="8">
    <location>
        <begin position="222"/>
        <end position="238"/>
    </location>
</feature>
<dbReference type="SMR" id="B4N5Z6"/>
<dbReference type="AlphaFoldDB" id="B4N5Z6"/>
<dbReference type="PANTHER" id="PTHR24334:SF0">
    <property type="entry name" value="HOMEOBOX PROTEIN UNPLUGGED"/>
    <property type="match status" value="1"/>
</dbReference>
<accession>B4N5Z6</accession>